<proteinExistence type="predicted"/>
<protein>
    <submittedName>
        <fullName evidence="1">Uncharacterized protein</fullName>
    </submittedName>
</protein>
<reference evidence="1" key="1">
    <citation type="submission" date="2014-09" db="EMBL/GenBank/DDBJ databases">
        <authorList>
            <person name="Magalhaes I.L.F."/>
            <person name="Oliveira U."/>
            <person name="Santos F.R."/>
            <person name="Vidigal T.H.D.A."/>
            <person name="Brescovit A.D."/>
            <person name="Santos A.J."/>
        </authorList>
    </citation>
    <scope>NUCLEOTIDE SEQUENCE</scope>
    <source>
        <tissue evidence="1">Shoot tissue taken approximately 20 cm above the soil surface</tissue>
    </source>
</reference>
<dbReference type="EMBL" id="GBRH01233392">
    <property type="protein sequence ID" value="JAD64503.1"/>
    <property type="molecule type" value="Transcribed_RNA"/>
</dbReference>
<organism evidence="1">
    <name type="scientific">Arundo donax</name>
    <name type="common">Giant reed</name>
    <name type="synonym">Donax arundinaceus</name>
    <dbReference type="NCBI Taxonomy" id="35708"/>
    <lineage>
        <taxon>Eukaryota</taxon>
        <taxon>Viridiplantae</taxon>
        <taxon>Streptophyta</taxon>
        <taxon>Embryophyta</taxon>
        <taxon>Tracheophyta</taxon>
        <taxon>Spermatophyta</taxon>
        <taxon>Magnoliopsida</taxon>
        <taxon>Liliopsida</taxon>
        <taxon>Poales</taxon>
        <taxon>Poaceae</taxon>
        <taxon>PACMAD clade</taxon>
        <taxon>Arundinoideae</taxon>
        <taxon>Arundineae</taxon>
        <taxon>Arundo</taxon>
    </lineage>
</organism>
<sequence>MADGGSSDTDLKDMVRHVVELSQKKREEDMVLDAAAELGSKSKEKMDDANGKVPVAFEVA</sequence>
<accession>A0A0A9BQR6</accession>
<evidence type="ECO:0000313" key="1">
    <source>
        <dbReference type="EMBL" id="JAD64503.1"/>
    </source>
</evidence>
<dbReference type="AlphaFoldDB" id="A0A0A9BQR6"/>
<name>A0A0A9BQR6_ARUDO</name>
<reference evidence="1" key="2">
    <citation type="journal article" date="2015" name="Data Brief">
        <title>Shoot transcriptome of the giant reed, Arundo donax.</title>
        <authorList>
            <person name="Barrero R.A."/>
            <person name="Guerrero F.D."/>
            <person name="Moolhuijzen P."/>
            <person name="Goolsby J.A."/>
            <person name="Tidwell J."/>
            <person name="Bellgard S.E."/>
            <person name="Bellgard M.I."/>
        </authorList>
    </citation>
    <scope>NUCLEOTIDE SEQUENCE</scope>
    <source>
        <tissue evidence="1">Shoot tissue taken approximately 20 cm above the soil surface</tissue>
    </source>
</reference>